<protein>
    <submittedName>
        <fullName evidence="4">Reduced folate carrier domain-containing protein</fullName>
    </submittedName>
</protein>
<dbReference type="GO" id="GO:0090482">
    <property type="term" value="F:vitamin transmembrane transporter activity"/>
    <property type="evidence" value="ECO:0007669"/>
    <property type="project" value="InterPro"/>
</dbReference>
<dbReference type="Proteomes" id="UP001201812">
    <property type="component" value="Unassembled WGS sequence"/>
</dbReference>
<dbReference type="InterPro" id="IPR002666">
    <property type="entry name" value="Folate_carrier"/>
</dbReference>
<dbReference type="SUPFAM" id="SSF103473">
    <property type="entry name" value="MFS general substrate transporter"/>
    <property type="match status" value="1"/>
</dbReference>
<feature type="compositionally biased region" description="Acidic residues" evidence="2">
    <location>
        <begin position="192"/>
        <end position="201"/>
    </location>
</feature>
<keyword evidence="5" id="KW-1185">Reference proteome</keyword>
<comment type="similarity">
    <text evidence="1">Belongs to the reduced folate carrier (RFC) transporter (TC 2.A.48) family.</text>
</comment>
<feature type="transmembrane region" description="Helical" evidence="3">
    <location>
        <begin position="74"/>
        <end position="94"/>
    </location>
</feature>
<reference evidence="4" key="1">
    <citation type="submission" date="2022-01" db="EMBL/GenBank/DDBJ databases">
        <title>Genome Sequence Resource for Two Populations of Ditylenchus destructor, the Migratory Endoparasitic Phytonematode.</title>
        <authorList>
            <person name="Zhang H."/>
            <person name="Lin R."/>
            <person name="Xie B."/>
        </authorList>
    </citation>
    <scope>NUCLEOTIDE SEQUENCE</scope>
    <source>
        <strain evidence="4">BazhouSP</strain>
    </source>
</reference>
<keyword evidence="3" id="KW-0472">Membrane</keyword>
<name>A0AAD4MSM3_9BILA</name>
<evidence type="ECO:0000256" key="3">
    <source>
        <dbReference type="SAM" id="Phobius"/>
    </source>
</evidence>
<evidence type="ECO:0000313" key="4">
    <source>
        <dbReference type="EMBL" id="KAI1705472.1"/>
    </source>
</evidence>
<proteinExistence type="inferred from homology"/>
<feature type="transmembrane region" description="Helical" evidence="3">
    <location>
        <begin position="314"/>
        <end position="336"/>
    </location>
</feature>
<organism evidence="4 5">
    <name type="scientific">Ditylenchus destructor</name>
    <dbReference type="NCBI Taxonomy" id="166010"/>
    <lineage>
        <taxon>Eukaryota</taxon>
        <taxon>Metazoa</taxon>
        <taxon>Ecdysozoa</taxon>
        <taxon>Nematoda</taxon>
        <taxon>Chromadorea</taxon>
        <taxon>Rhabditida</taxon>
        <taxon>Tylenchina</taxon>
        <taxon>Tylenchomorpha</taxon>
        <taxon>Sphaerularioidea</taxon>
        <taxon>Anguinidae</taxon>
        <taxon>Anguininae</taxon>
        <taxon>Ditylenchus</taxon>
    </lineage>
</organism>
<feature type="transmembrane region" description="Helical" evidence="3">
    <location>
        <begin position="284"/>
        <end position="308"/>
    </location>
</feature>
<keyword evidence="3" id="KW-1133">Transmembrane helix</keyword>
<dbReference type="Pfam" id="PF01770">
    <property type="entry name" value="Folate_carrier"/>
    <property type="match status" value="2"/>
</dbReference>
<feature type="transmembrane region" description="Helical" evidence="3">
    <location>
        <begin position="379"/>
        <end position="402"/>
    </location>
</feature>
<comment type="caution">
    <text evidence="4">The sequence shown here is derived from an EMBL/GenBank/DDBJ whole genome shotgun (WGS) entry which is preliminary data.</text>
</comment>
<accession>A0AAD4MSM3</accession>
<dbReference type="InterPro" id="IPR036259">
    <property type="entry name" value="MFS_trans_sf"/>
</dbReference>
<feature type="transmembrane region" description="Helical" evidence="3">
    <location>
        <begin position="167"/>
        <end position="185"/>
    </location>
</feature>
<evidence type="ECO:0000256" key="2">
    <source>
        <dbReference type="SAM" id="MobiDB-lite"/>
    </source>
</evidence>
<feature type="region of interest" description="Disordered" evidence="2">
    <location>
        <begin position="192"/>
        <end position="214"/>
    </location>
</feature>
<dbReference type="GO" id="GO:0005886">
    <property type="term" value="C:plasma membrane"/>
    <property type="evidence" value="ECO:0007669"/>
    <property type="project" value="TreeGrafter"/>
</dbReference>
<evidence type="ECO:0000256" key="1">
    <source>
        <dbReference type="ARBA" id="ARBA00005773"/>
    </source>
</evidence>
<feature type="transmembrane region" description="Helical" evidence="3">
    <location>
        <begin position="343"/>
        <end position="367"/>
    </location>
</feature>
<evidence type="ECO:0000313" key="5">
    <source>
        <dbReference type="Proteomes" id="UP001201812"/>
    </source>
</evidence>
<dbReference type="PANTHER" id="PTHR10686:SF20">
    <property type="entry name" value="FOLATE TRANSPORTER 1"/>
    <property type="match status" value="1"/>
</dbReference>
<feature type="compositionally biased region" description="Basic and acidic residues" evidence="2">
    <location>
        <begin position="202"/>
        <end position="213"/>
    </location>
</feature>
<keyword evidence="3" id="KW-0812">Transmembrane</keyword>
<dbReference type="EMBL" id="JAKKPZ010000056">
    <property type="protein sequence ID" value="KAI1705472.1"/>
    <property type="molecule type" value="Genomic_DNA"/>
</dbReference>
<dbReference type="Gene3D" id="1.20.1250.20">
    <property type="entry name" value="MFS general substrate transporter like domains"/>
    <property type="match status" value="1"/>
</dbReference>
<sequence>MNLKWTVALICIYGVLKKFRPGIPFLTPYLESVDYKNFTNEQLYGEIYPYWTYSNLISQLPLFFLTDLLRYKPVIVLEAVSLCATWAVLVFGISVKHMQFMQILYGISTSADVAYQSYLYAVVDKQQYKKITSYVRSSTKVGKFLAYSIGQLLVSTGFGNLLLLHQITFAVFILLVPISLILPNVNKSKEEYEEEEASSEELQEKSEVEDSPKKNGCGNHLKSNMIKIWECCKDKTIFNFIQTLWSLRHSKGAPMANGLVESLNTLAAALCTFSLQYSNFEWHAYGGLTSAISSLSIAAMLLFMVWMENIYVDYALYMVISCIYYTLIAVASNLIATHLKTNSYGLIFGLNTFVALFLQCILTYAVADVNGWWALDIEAQFVVYGGYFFVTALVFTLLLILLEGSSKKMPKNVRGGLIRGSRRPVPYSHCVPIY</sequence>
<gene>
    <name evidence="4" type="ORF">DdX_13610</name>
</gene>
<dbReference type="AlphaFoldDB" id="A0AAD4MSM3"/>
<dbReference type="PANTHER" id="PTHR10686">
    <property type="entry name" value="FOLATE TRANSPORTER"/>
    <property type="match status" value="1"/>
</dbReference>